<dbReference type="PANTHER" id="PTHR48094:SF12">
    <property type="entry name" value="PARKINSON DISEASE PROTEIN 7 HOMOLOG"/>
    <property type="match status" value="1"/>
</dbReference>
<dbReference type="RefSeq" id="WP_037289704.1">
    <property type="nucleotide sequence ID" value="NZ_JEOB01000004.1"/>
</dbReference>
<proteinExistence type="predicted"/>
<dbReference type="CDD" id="cd03135">
    <property type="entry name" value="GATase1_DJ-1"/>
    <property type="match status" value="1"/>
</dbReference>
<dbReference type="PATRIC" id="fig|1341156.4.peg.2765"/>
<comment type="caution">
    <text evidence="2">The sequence shown here is derived from an EMBL/GenBank/DDBJ whole genome shotgun (WGS) entry which is preliminary data.</text>
</comment>
<keyword evidence="3" id="KW-1185">Reference proteome</keyword>
<feature type="domain" description="DJ-1/PfpI" evidence="1">
    <location>
        <begin position="2"/>
        <end position="162"/>
    </location>
</feature>
<dbReference type="OrthoDB" id="9800516at2"/>
<dbReference type="InterPro" id="IPR029062">
    <property type="entry name" value="Class_I_gatase-like"/>
</dbReference>
<dbReference type="InterPro" id="IPR050325">
    <property type="entry name" value="Prot/Nucl_acid_deglycase"/>
</dbReference>
<reference evidence="2 3" key="1">
    <citation type="submission" date="2013-06" db="EMBL/GenBank/DDBJ databases">
        <title>Rumen cellulosomics: divergent fiber-degrading strategies revealed by comparative genome-wide analysis of six Ruminococcal strains.</title>
        <authorList>
            <person name="Dassa B."/>
            <person name="Borovok I."/>
            <person name="Lamed R."/>
            <person name="Flint H."/>
            <person name="Yeoman C.J."/>
            <person name="White B."/>
            <person name="Bayer E.A."/>
        </authorList>
    </citation>
    <scope>NUCLEOTIDE SEQUENCE [LARGE SCALE GENOMIC DNA]</scope>
    <source>
        <strain evidence="2 3">SY3</strain>
    </source>
</reference>
<evidence type="ECO:0000259" key="1">
    <source>
        <dbReference type="Pfam" id="PF01965"/>
    </source>
</evidence>
<organism evidence="2 3">
    <name type="scientific">Ruminococcus albus SY3</name>
    <dbReference type="NCBI Taxonomy" id="1341156"/>
    <lineage>
        <taxon>Bacteria</taxon>
        <taxon>Bacillati</taxon>
        <taxon>Bacillota</taxon>
        <taxon>Clostridia</taxon>
        <taxon>Eubacteriales</taxon>
        <taxon>Oscillospiraceae</taxon>
        <taxon>Ruminococcus</taxon>
    </lineage>
</organism>
<evidence type="ECO:0000313" key="3">
    <source>
        <dbReference type="Proteomes" id="UP000021369"/>
    </source>
</evidence>
<dbReference type="SUPFAM" id="SSF52317">
    <property type="entry name" value="Class I glutamine amidotransferase-like"/>
    <property type="match status" value="1"/>
</dbReference>
<dbReference type="Proteomes" id="UP000021369">
    <property type="component" value="Unassembled WGS sequence"/>
</dbReference>
<dbReference type="InterPro" id="IPR006287">
    <property type="entry name" value="DJ-1"/>
</dbReference>
<dbReference type="GO" id="GO:0005737">
    <property type="term" value="C:cytoplasm"/>
    <property type="evidence" value="ECO:0007669"/>
    <property type="project" value="TreeGrafter"/>
</dbReference>
<dbReference type="PANTHER" id="PTHR48094">
    <property type="entry name" value="PROTEIN/NUCLEIC ACID DEGLYCASE DJ-1-RELATED"/>
    <property type="match status" value="1"/>
</dbReference>
<dbReference type="EMBL" id="JEOB01000004">
    <property type="protein sequence ID" value="EXM37794.1"/>
    <property type="molecule type" value="Genomic_DNA"/>
</dbReference>
<sequence>MVYVFLADGFEELEALAPIDILRRAGVEVVTVGASGETVVGAHKVRFTPDITVDKVVLDDKIDMIVLPGGMPGTINLENDDYVQAAIDFCAKNDKYIAAICAAPSILGHKGLLKGKKAISFPGFEKDLEGAVISDDHVAVDDKFITAKGAGVAVDFALALTEKLVSKAKAEEIRKGIQCRD</sequence>
<accession>A0A011UB13</accession>
<evidence type="ECO:0000313" key="2">
    <source>
        <dbReference type="EMBL" id="EXM37794.1"/>
    </source>
</evidence>
<dbReference type="AlphaFoldDB" id="A0A011UB13"/>
<dbReference type="Pfam" id="PF01965">
    <property type="entry name" value="DJ-1_PfpI"/>
    <property type="match status" value="1"/>
</dbReference>
<dbReference type="InterPro" id="IPR002818">
    <property type="entry name" value="DJ-1/PfpI"/>
</dbReference>
<dbReference type="Gene3D" id="3.40.50.880">
    <property type="match status" value="1"/>
</dbReference>
<name>A0A011UB13_RUMAL</name>
<protein>
    <submittedName>
        <fullName evidence="2">Thiamine biosynthesis protein ThiJ</fullName>
    </submittedName>
</protein>
<dbReference type="NCBIfam" id="TIGR01383">
    <property type="entry name" value="not_thiJ"/>
    <property type="match status" value="1"/>
</dbReference>
<gene>
    <name evidence="2" type="ORF">RASY3_15830</name>
</gene>